<sequence>MAWLVAKGYNQVEGTDYQETFALVAKMVTVHILLSVASLRGWHLHQLDANNAFLHGYLDKDVYMTFPSGFEQKGETRVCKLHKSLYGLEQGSRQWFVKLSGALKAVGFHQSLSDYSLFI</sequence>
<evidence type="ECO:0000259" key="1">
    <source>
        <dbReference type="Pfam" id="PF07727"/>
    </source>
</evidence>
<feature type="domain" description="Reverse transcriptase Ty1/copia-type" evidence="1">
    <location>
        <begin position="2"/>
        <end position="118"/>
    </location>
</feature>
<reference evidence="2" key="1">
    <citation type="submission" date="2020-03" db="EMBL/GenBank/DDBJ databases">
        <authorList>
            <person name="Zhang R."/>
        </authorList>
    </citation>
    <scope>NUCLEOTIDE SEQUENCE</scope>
</reference>
<organism evidence="2">
    <name type="scientific">Populus davidiana</name>
    <dbReference type="NCBI Taxonomy" id="266767"/>
    <lineage>
        <taxon>Eukaryota</taxon>
        <taxon>Viridiplantae</taxon>
        <taxon>Streptophyta</taxon>
        <taxon>Embryophyta</taxon>
        <taxon>Tracheophyta</taxon>
        <taxon>Spermatophyta</taxon>
        <taxon>Magnoliopsida</taxon>
        <taxon>eudicotyledons</taxon>
        <taxon>Gunneridae</taxon>
        <taxon>Pentapetalae</taxon>
        <taxon>rosids</taxon>
        <taxon>fabids</taxon>
        <taxon>Malpighiales</taxon>
        <taxon>Salicaceae</taxon>
        <taxon>Saliceae</taxon>
        <taxon>Populus</taxon>
    </lineage>
</organism>
<dbReference type="EMBL" id="GILB01006586">
    <property type="protein sequence ID" value="NUU86919.1"/>
    <property type="molecule type" value="Transcribed_RNA"/>
</dbReference>
<dbReference type="InterPro" id="IPR013103">
    <property type="entry name" value="RVT_2"/>
</dbReference>
<evidence type="ECO:0000313" key="2">
    <source>
        <dbReference type="EMBL" id="NUU86919.1"/>
    </source>
</evidence>
<dbReference type="Pfam" id="PF07727">
    <property type="entry name" value="RVT_2"/>
    <property type="match status" value="1"/>
</dbReference>
<accession>A0A6M2EUL0</accession>
<name>A0A6M2EUL0_9ROSI</name>
<dbReference type="AlphaFoldDB" id="A0A6M2EUL0"/>
<proteinExistence type="predicted"/>
<protein>
    <recommendedName>
        <fullName evidence="1">Reverse transcriptase Ty1/copia-type domain-containing protein</fullName>
    </recommendedName>
</protein>